<dbReference type="GO" id="GO:0016811">
    <property type="term" value="F:hydrolase activity, acting on carbon-nitrogen (but not peptide) bonds, in linear amides"/>
    <property type="evidence" value="ECO:0007669"/>
    <property type="project" value="TreeGrafter"/>
</dbReference>
<comment type="caution">
    <text evidence="3">The sequence shown here is derived from an EMBL/GenBank/DDBJ whole genome shotgun (WGS) entry which is preliminary data.</text>
</comment>
<accession>A0A0E9N8T8</accession>
<dbReference type="InterPro" id="IPR050345">
    <property type="entry name" value="Aliph_Amidase/BUP"/>
</dbReference>
<feature type="domain" description="CN hydrolase" evidence="2">
    <location>
        <begin position="5"/>
        <end position="296"/>
    </location>
</feature>
<dbReference type="Proteomes" id="UP000033140">
    <property type="component" value="Unassembled WGS sequence"/>
</dbReference>
<dbReference type="EMBL" id="BACD03000003">
    <property type="protein sequence ID" value="GAO46218.1"/>
    <property type="molecule type" value="Genomic_DNA"/>
</dbReference>
<sequence length="345" mass="37943">MPRTLRIAAAQMGATNRTDTRPHTLSRMISLLDHAASLGTQLIVYPELAFTTFFPRYLIHDPTELESWYERGDITKNEETKALFDRAREVGVDVCVGFGESEEGPGGKHFNTCVYYCAKTGSILAKYRKIHLPGTVEPFDDPKAINQLEKRYFLPGDLGFEAFRAPSLLTEEEAAPIMGMLICNDRRWSESWRVLGLQGVEVVLCGYNTPSYAPHLWGRFDLSPTESASLALFQHKLSMQAHSYTNACYSVSAARAGLDDGEFHLIGGSCVVDPEGRIVAEAKGEGDEVVFAEVDLGVYGGCRTSSRVNPSSSSSSTLYGCTFRSQCPRQKKIIIIASSNIVSSS</sequence>
<reference evidence="3 4" key="2">
    <citation type="journal article" date="2014" name="J. Gen. Appl. Microbiol.">
        <title>The early diverging ascomycetous budding yeast Saitoella complicata has three histone deacetylases belonging to the Clr6, Hos2, and Rpd3 lineages.</title>
        <authorList>
            <person name="Nishida H."/>
            <person name="Matsumoto T."/>
            <person name="Kondo S."/>
            <person name="Hamamoto M."/>
            <person name="Yoshikawa H."/>
        </authorList>
    </citation>
    <scope>NUCLEOTIDE SEQUENCE [LARGE SCALE GENOMIC DNA]</scope>
    <source>
        <strain evidence="3 4">NRRL Y-17804</strain>
    </source>
</reference>
<dbReference type="InterPro" id="IPR003010">
    <property type="entry name" value="C-N_Hydrolase"/>
</dbReference>
<protein>
    <recommendedName>
        <fullName evidence="2">CN hydrolase domain-containing protein</fullName>
    </recommendedName>
</protein>
<dbReference type="PROSITE" id="PS50263">
    <property type="entry name" value="CN_HYDROLASE"/>
    <property type="match status" value="1"/>
</dbReference>
<dbReference type="Gene3D" id="3.60.110.10">
    <property type="entry name" value="Carbon-nitrogen hydrolase"/>
    <property type="match status" value="1"/>
</dbReference>
<proteinExistence type="predicted"/>
<evidence type="ECO:0000313" key="3">
    <source>
        <dbReference type="EMBL" id="GAO46218.1"/>
    </source>
</evidence>
<dbReference type="InterPro" id="IPR036526">
    <property type="entry name" value="C-N_Hydrolase_sf"/>
</dbReference>
<dbReference type="OMA" id="AYQNGTW"/>
<evidence type="ECO:0000256" key="1">
    <source>
        <dbReference type="ARBA" id="ARBA00022801"/>
    </source>
</evidence>
<keyword evidence="1" id="KW-0378">Hydrolase</keyword>
<dbReference type="PANTHER" id="PTHR43674:SF12">
    <property type="entry name" value="NITRILASE C965.09-RELATED"/>
    <property type="match status" value="1"/>
</dbReference>
<dbReference type="PANTHER" id="PTHR43674">
    <property type="entry name" value="NITRILASE C965.09-RELATED"/>
    <property type="match status" value="1"/>
</dbReference>
<evidence type="ECO:0000313" key="4">
    <source>
        <dbReference type="Proteomes" id="UP000033140"/>
    </source>
</evidence>
<organism evidence="3 4">
    <name type="scientific">Saitoella complicata (strain BCRC 22490 / CBS 7301 / JCM 7358 / NBRC 10748 / NRRL Y-17804)</name>
    <dbReference type="NCBI Taxonomy" id="698492"/>
    <lineage>
        <taxon>Eukaryota</taxon>
        <taxon>Fungi</taxon>
        <taxon>Dikarya</taxon>
        <taxon>Ascomycota</taxon>
        <taxon>Taphrinomycotina</taxon>
        <taxon>Taphrinomycotina incertae sedis</taxon>
        <taxon>Saitoella</taxon>
    </lineage>
</organism>
<reference evidence="3 4" key="1">
    <citation type="journal article" date="2011" name="J. Gen. Appl. Microbiol.">
        <title>Draft genome sequencing of the enigmatic yeast Saitoella complicata.</title>
        <authorList>
            <person name="Nishida H."/>
            <person name="Hamamoto M."/>
            <person name="Sugiyama J."/>
        </authorList>
    </citation>
    <scope>NUCLEOTIDE SEQUENCE [LARGE SCALE GENOMIC DNA]</scope>
    <source>
        <strain evidence="3 4">NRRL Y-17804</strain>
    </source>
</reference>
<reference evidence="3 4" key="3">
    <citation type="journal article" date="2015" name="Genome Announc.">
        <title>Draft Genome Sequence of the Archiascomycetous Yeast Saitoella complicata.</title>
        <authorList>
            <person name="Yamauchi K."/>
            <person name="Kondo S."/>
            <person name="Hamamoto M."/>
            <person name="Takahashi Y."/>
            <person name="Ogura Y."/>
            <person name="Hayashi T."/>
            <person name="Nishida H."/>
        </authorList>
    </citation>
    <scope>NUCLEOTIDE SEQUENCE [LARGE SCALE GENOMIC DNA]</scope>
    <source>
        <strain evidence="3 4">NRRL Y-17804</strain>
    </source>
</reference>
<dbReference type="SUPFAM" id="SSF56317">
    <property type="entry name" value="Carbon-nitrogen hydrolase"/>
    <property type="match status" value="1"/>
</dbReference>
<evidence type="ECO:0000259" key="2">
    <source>
        <dbReference type="PROSITE" id="PS50263"/>
    </source>
</evidence>
<keyword evidence="4" id="KW-1185">Reference proteome</keyword>
<gene>
    <name evidence="3" type="ORF">G7K_0453-t1</name>
</gene>
<dbReference type="Pfam" id="PF00795">
    <property type="entry name" value="CN_hydrolase"/>
    <property type="match status" value="1"/>
</dbReference>
<dbReference type="AlphaFoldDB" id="A0A0E9N8T8"/>
<dbReference type="STRING" id="698492.A0A0E9N8T8"/>
<name>A0A0E9N8T8_SAICN</name>